<gene>
    <name evidence="1" type="ORF">PXH69_33295</name>
</gene>
<accession>A0AAW6M092</accession>
<reference evidence="1" key="1">
    <citation type="submission" date="2023-02" db="EMBL/GenBank/DDBJ databases">
        <title>A novel hydrolase synthesized by Rhodococcus erythropolis HQ is responsible for the detoxification of Zearalenone.</title>
        <authorList>
            <person name="Hu J."/>
            <person name="Xu J."/>
        </authorList>
    </citation>
    <scope>NUCLEOTIDE SEQUENCE</scope>
    <source>
        <strain evidence="1">HQ</strain>
    </source>
</reference>
<dbReference type="AlphaFoldDB" id="A0AAW6M092"/>
<sequence>MNSTLALVLIVLVGAGGIAAGWILRTARTPATADHDTSAGYDPLVVTAPAPAAVPHGMPIDADRRLVTSLIGIHDLDGGTSARERIREDLAQVNVHMLDAAPGALFDSAHHKAVSGAVAATPAQIGTIAALVRPGWVGPAGIIRFAEVTVYIAPTDPMPV</sequence>
<comment type="caution">
    <text evidence="1">The sequence shown here is derived from an EMBL/GenBank/DDBJ whole genome shotgun (WGS) entry which is preliminary data.</text>
</comment>
<protein>
    <recommendedName>
        <fullName evidence="3">Flagellar basal body-associated protein FliL</fullName>
    </recommendedName>
</protein>
<dbReference type="EMBL" id="JARDXE010000034">
    <property type="protein sequence ID" value="MDE8649850.1"/>
    <property type="molecule type" value="Genomic_DNA"/>
</dbReference>
<dbReference type="RefSeq" id="WP_076948932.1">
    <property type="nucleotide sequence ID" value="NZ_JARDXE010000034.1"/>
</dbReference>
<evidence type="ECO:0000313" key="2">
    <source>
        <dbReference type="Proteomes" id="UP001217325"/>
    </source>
</evidence>
<proteinExistence type="predicted"/>
<evidence type="ECO:0008006" key="3">
    <source>
        <dbReference type="Google" id="ProtNLM"/>
    </source>
</evidence>
<dbReference type="Proteomes" id="UP001217325">
    <property type="component" value="Unassembled WGS sequence"/>
</dbReference>
<name>A0AAW6M092_RHOSG</name>
<organism evidence="1 2">
    <name type="scientific">Rhodococcus qingshengii</name>
    <dbReference type="NCBI Taxonomy" id="334542"/>
    <lineage>
        <taxon>Bacteria</taxon>
        <taxon>Bacillati</taxon>
        <taxon>Actinomycetota</taxon>
        <taxon>Actinomycetes</taxon>
        <taxon>Mycobacteriales</taxon>
        <taxon>Nocardiaceae</taxon>
        <taxon>Rhodococcus</taxon>
        <taxon>Rhodococcus erythropolis group</taxon>
    </lineage>
</organism>
<evidence type="ECO:0000313" key="1">
    <source>
        <dbReference type="EMBL" id="MDE8649850.1"/>
    </source>
</evidence>